<evidence type="ECO:0000256" key="15">
    <source>
        <dbReference type="RuleBase" id="RU362098"/>
    </source>
</evidence>
<dbReference type="PRINTS" id="PR00326">
    <property type="entry name" value="GTP1OBG"/>
</dbReference>
<evidence type="ECO:0000256" key="14">
    <source>
        <dbReference type="NCBIfam" id="TIGR00437"/>
    </source>
</evidence>
<keyword evidence="6 15" id="KW-0812">Transmembrane</keyword>
<dbReference type="NCBIfam" id="TIGR00437">
    <property type="entry name" value="feoB"/>
    <property type="match status" value="1"/>
</dbReference>
<evidence type="ECO:0000256" key="11">
    <source>
        <dbReference type="ARBA" id="ARBA00023134"/>
    </source>
</evidence>
<keyword evidence="3 15" id="KW-0813">Transport</keyword>
<evidence type="ECO:0000256" key="13">
    <source>
        <dbReference type="ARBA" id="ARBA00031200"/>
    </source>
</evidence>
<dbReference type="InterPro" id="IPR003373">
    <property type="entry name" value="Fe2_transport_prot-B"/>
</dbReference>
<dbReference type="SUPFAM" id="SSF52540">
    <property type="entry name" value="P-loop containing nucleoside triphosphate hydrolases"/>
    <property type="match status" value="1"/>
</dbReference>
<keyword evidence="8 15" id="KW-1133">Transmembrane helix</keyword>
<dbReference type="Pfam" id="PF07670">
    <property type="entry name" value="Gate"/>
    <property type="match status" value="2"/>
</dbReference>
<evidence type="ECO:0000256" key="4">
    <source>
        <dbReference type="ARBA" id="ARBA00022475"/>
    </source>
</evidence>
<dbReference type="InterPro" id="IPR011640">
    <property type="entry name" value="Fe2_transport_prot_B_C"/>
</dbReference>
<feature type="transmembrane region" description="Helical" evidence="15">
    <location>
        <begin position="609"/>
        <end position="629"/>
    </location>
</feature>
<feature type="transmembrane region" description="Helical" evidence="15">
    <location>
        <begin position="379"/>
        <end position="403"/>
    </location>
</feature>
<keyword evidence="12 15" id="KW-0472">Membrane</keyword>
<evidence type="ECO:0000256" key="5">
    <source>
        <dbReference type="ARBA" id="ARBA00022496"/>
    </source>
</evidence>
<feature type="transmembrane region" description="Helical" evidence="15">
    <location>
        <begin position="446"/>
        <end position="464"/>
    </location>
</feature>
<dbReference type="CDD" id="cd01879">
    <property type="entry name" value="FeoB"/>
    <property type="match status" value="1"/>
</dbReference>
<keyword evidence="11 15" id="KW-0342">GTP-binding</keyword>
<feature type="transmembrane region" description="Helical" evidence="15">
    <location>
        <begin position="503"/>
        <end position="522"/>
    </location>
</feature>
<evidence type="ECO:0000259" key="16">
    <source>
        <dbReference type="PROSITE" id="PS51711"/>
    </source>
</evidence>
<evidence type="ECO:0000256" key="6">
    <source>
        <dbReference type="ARBA" id="ARBA00022692"/>
    </source>
</evidence>
<evidence type="ECO:0000256" key="2">
    <source>
        <dbReference type="ARBA" id="ARBA00004651"/>
    </source>
</evidence>
<evidence type="ECO:0000256" key="12">
    <source>
        <dbReference type="ARBA" id="ARBA00023136"/>
    </source>
</evidence>
<dbReference type="InterPro" id="IPR011642">
    <property type="entry name" value="Gate_dom"/>
</dbReference>
<feature type="transmembrane region" description="Helical" evidence="15">
    <location>
        <begin position="275"/>
        <end position="293"/>
    </location>
</feature>
<organism evidence="17 18">
    <name type="scientific">Lacrimispora xylanolytica</name>
    <dbReference type="NCBI Taxonomy" id="29375"/>
    <lineage>
        <taxon>Bacteria</taxon>
        <taxon>Bacillati</taxon>
        <taxon>Bacillota</taxon>
        <taxon>Clostridia</taxon>
        <taxon>Lachnospirales</taxon>
        <taxon>Lachnospiraceae</taxon>
        <taxon>Lacrimispora</taxon>
    </lineage>
</organism>
<dbReference type="InterPro" id="IPR030389">
    <property type="entry name" value="G_FEOB_dom"/>
</dbReference>
<keyword evidence="7" id="KW-0547">Nucleotide-binding</keyword>
<evidence type="ECO:0000256" key="7">
    <source>
        <dbReference type="ARBA" id="ARBA00022741"/>
    </source>
</evidence>
<dbReference type="InterPro" id="IPR050860">
    <property type="entry name" value="FeoB_GTPase"/>
</dbReference>
<keyword evidence="5 15" id="KW-0410">Iron transport</keyword>
<name>A0ABY7AH46_9FIRM</name>
<keyword evidence="18" id="KW-1185">Reference proteome</keyword>
<dbReference type="InterPro" id="IPR006073">
    <property type="entry name" value="GTP-bd"/>
</dbReference>
<keyword evidence="4" id="KW-1003">Cell membrane</keyword>
<dbReference type="RefSeq" id="WP_268115760.1">
    <property type="nucleotide sequence ID" value="NZ_CP113524.1"/>
</dbReference>
<evidence type="ECO:0000256" key="10">
    <source>
        <dbReference type="ARBA" id="ARBA00023065"/>
    </source>
</evidence>
<evidence type="ECO:0000256" key="3">
    <source>
        <dbReference type="ARBA" id="ARBA00022448"/>
    </source>
</evidence>
<dbReference type="Pfam" id="PF02421">
    <property type="entry name" value="FeoB_N"/>
    <property type="match status" value="1"/>
</dbReference>
<dbReference type="Gene3D" id="1.10.287.1770">
    <property type="match status" value="1"/>
</dbReference>
<proteinExistence type="inferred from homology"/>
<dbReference type="InterPro" id="IPR027417">
    <property type="entry name" value="P-loop_NTPase"/>
</dbReference>
<dbReference type="PROSITE" id="PS51711">
    <property type="entry name" value="G_FEOB"/>
    <property type="match status" value="1"/>
</dbReference>
<reference evidence="17" key="1">
    <citation type="submission" date="2022-11" db="EMBL/GenBank/DDBJ databases">
        <title>Lacrimispora xylanolytica sy1, complete genome.</title>
        <authorList>
            <person name="Choi S."/>
        </authorList>
    </citation>
    <scope>NUCLEOTIDE SEQUENCE</scope>
    <source>
        <strain evidence="17">Sy1</strain>
    </source>
</reference>
<evidence type="ECO:0000256" key="8">
    <source>
        <dbReference type="ARBA" id="ARBA00022989"/>
    </source>
</evidence>
<protein>
    <recommendedName>
        <fullName evidence="13 14">Ferrous iron transport protein B</fullName>
    </recommendedName>
</protein>
<feature type="transmembrane region" description="Helical" evidence="15">
    <location>
        <begin position="313"/>
        <end position="332"/>
    </location>
</feature>
<evidence type="ECO:0000256" key="1">
    <source>
        <dbReference type="ARBA" id="ARBA00003926"/>
    </source>
</evidence>
<dbReference type="Pfam" id="PF07664">
    <property type="entry name" value="FeoB_C"/>
    <property type="match status" value="1"/>
</dbReference>
<evidence type="ECO:0000313" key="17">
    <source>
        <dbReference type="EMBL" id="WAJ24778.1"/>
    </source>
</evidence>
<comment type="function">
    <text evidence="1 15">Probable transporter of a GTP-driven Fe(2+) uptake system.</text>
</comment>
<dbReference type="InterPro" id="IPR041069">
    <property type="entry name" value="FeoB_Cyto"/>
</dbReference>
<dbReference type="PANTHER" id="PTHR43185">
    <property type="entry name" value="FERROUS IRON TRANSPORT PROTEIN B"/>
    <property type="match status" value="1"/>
</dbReference>
<comment type="subcellular location">
    <subcellularLocation>
        <location evidence="2 15">Cell membrane</location>
        <topology evidence="2 15">Multi-pass membrane protein</topology>
    </subcellularLocation>
</comment>
<feature type="domain" description="FeoB-type G" evidence="16">
    <location>
        <begin position="7"/>
        <end position="170"/>
    </location>
</feature>
<sequence length="665" mass="73051">MNDGNQEIRVGFVGNPNCGKTTLFNAFTGARLKVANWPGVTVERMEGMTSYKGIPIRVIDTPGIYSLSCYTLEEKVTRKCLEDGEVDVIVNVLDASSLERNLYLTLQLLELNIPVVLALNMIDIVEERGMEINLPKLSDMLGGISVAAVSARNRSGLKELLSAVVNPNKNPQKVPVVTYTPKIENKISKIQTILKANDKSLDNIRWYAIKYLEHDEKIMTEHPIQLDHMIDQNYEKEIISQKYNRIEEIIKACLVKKEQGAQRTDAADRFMTHPILGVPIFLGIMALVFFLTFTVGDFLKGYFEIALDYVSVFIRQLMIGIHASGWITSLVVDGIIAGVGGILTFLPNIFILFLALAFLEDSGYMARVAYVMNEIMGRVGLSGKAFLPMLLGFGCTVPAVMAARALPSERDRKRTILITPFMSCSARLPIYVLFSEMFFPDHALMVAYSLYLVGLLVAIGIAFGSRRLLGRGEEDVLLIELPEYKAPNGRTIGIYVWDKVKDYLSKAGTTIFLATIVLWFVLNGGPSGFVTDVENSFAAMIGRTLVPVLRPAGLGDWRIAVALISGLSAKEVVVSSFSVLFGVNNINSAAGMSNLLGSLGSFGFNGVNAYAFMIFCLLYSPCIAAVATIKKETGSLSWTIGMVLFQIFIAWGAAVLVFQIGSLIL</sequence>
<keyword evidence="9 15" id="KW-0408">Iron</keyword>
<dbReference type="Proteomes" id="UP001163115">
    <property type="component" value="Chromosome"/>
</dbReference>
<dbReference type="NCBIfam" id="TIGR00231">
    <property type="entry name" value="small_GTP"/>
    <property type="match status" value="1"/>
</dbReference>
<feature type="transmembrane region" description="Helical" evidence="15">
    <location>
        <begin position="636"/>
        <end position="660"/>
    </location>
</feature>
<dbReference type="EMBL" id="CP113524">
    <property type="protein sequence ID" value="WAJ24778.1"/>
    <property type="molecule type" value="Genomic_DNA"/>
</dbReference>
<gene>
    <name evidence="17" type="primary">feoB</name>
    <name evidence="17" type="ORF">OW255_04535</name>
</gene>
<evidence type="ECO:0000256" key="9">
    <source>
        <dbReference type="ARBA" id="ARBA00023004"/>
    </source>
</evidence>
<feature type="transmembrane region" description="Helical" evidence="15">
    <location>
        <begin position="339"/>
        <end position="359"/>
    </location>
</feature>
<comment type="similarity">
    <text evidence="15">Belongs to the TRAFAC class TrmE-Era-EngA-EngB-Septin-like GTPase superfamily. FeoB GTPase (TC 9.A.8) family.</text>
</comment>
<keyword evidence="10" id="KW-0406">Ion transport</keyword>
<accession>A0ABY7AH46</accession>
<evidence type="ECO:0000313" key="18">
    <source>
        <dbReference type="Proteomes" id="UP001163115"/>
    </source>
</evidence>
<dbReference type="Pfam" id="PF17910">
    <property type="entry name" value="FeoB_Cyto"/>
    <property type="match status" value="1"/>
</dbReference>
<dbReference type="PANTHER" id="PTHR43185:SF1">
    <property type="entry name" value="FE(2+) TRANSPORTER FEOB"/>
    <property type="match status" value="1"/>
</dbReference>
<feature type="transmembrane region" description="Helical" evidence="15">
    <location>
        <begin position="415"/>
        <end position="434"/>
    </location>
</feature>
<dbReference type="InterPro" id="IPR005225">
    <property type="entry name" value="Small_GTP-bd"/>
</dbReference>
<dbReference type="Gene3D" id="3.40.50.300">
    <property type="entry name" value="P-loop containing nucleotide triphosphate hydrolases"/>
    <property type="match status" value="1"/>
</dbReference>